<comment type="catalytic activity">
    <reaction evidence="5 7">
        <text>glucuronate acceptor + UDP-alpha-D-glucuronate = acceptor beta-D-glucuronoside + UDP + H(+)</text>
        <dbReference type="Rhea" id="RHEA:21032"/>
        <dbReference type="ChEBI" id="CHEBI:15378"/>
        <dbReference type="ChEBI" id="CHEBI:58052"/>
        <dbReference type="ChEBI" id="CHEBI:58223"/>
        <dbReference type="ChEBI" id="CHEBI:132367"/>
        <dbReference type="ChEBI" id="CHEBI:132368"/>
        <dbReference type="EC" id="2.4.1.17"/>
    </reaction>
</comment>
<dbReference type="Proteomes" id="UP001328107">
    <property type="component" value="Unassembled WGS sequence"/>
</dbReference>
<accession>A0AAN5DFH5</accession>
<dbReference type="InterPro" id="IPR035595">
    <property type="entry name" value="UDP_glycos_trans_CS"/>
</dbReference>
<dbReference type="EMBL" id="BTRK01000006">
    <property type="protein sequence ID" value="GMR62258.1"/>
    <property type="molecule type" value="Genomic_DNA"/>
</dbReference>
<reference evidence="9" key="1">
    <citation type="submission" date="2022-10" db="EMBL/GenBank/DDBJ databases">
        <title>Genome assembly of Pristionchus species.</title>
        <authorList>
            <person name="Yoshida K."/>
            <person name="Sommer R.J."/>
        </authorList>
    </citation>
    <scope>NUCLEOTIDE SEQUENCE [LARGE SCALE GENOMIC DNA]</scope>
    <source>
        <strain evidence="9">RS5460</strain>
    </source>
</reference>
<dbReference type="InterPro" id="IPR050271">
    <property type="entry name" value="UDP-glycosyltransferase"/>
</dbReference>
<evidence type="ECO:0000256" key="2">
    <source>
        <dbReference type="ARBA" id="ARBA00022676"/>
    </source>
</evidence>
<evidence type="ECO:0000313" key="8">
    <source>
        <dbReference type="EMBL" id="GMR62258.1"/>
    </source>
</evidence>
<dbReference type="PANTHER" id="PTHR48043:SF23">
    <property type="entry name" value="UDP-GLUCURONOSYLTRANSFERASE"/>
    <property type="match status" value="1"/>
</dbReference>
<keyword evidence="7" id="KW-0812">Transmembrane</keyword>
<evidence type="ECO:0000256" key="3">
    <source>
        <dbReference type="ARBA" id="ARBA00022679"/>
    </source>
</evidence>
<feature type="chain" id="PRO_5042663743" description="UDP-glucuronosyltransferase" evidence="7">
    <location>
        <begin position="26"/>
        <end position="327"/>
    </location>
</feature>
<organism evidence="8 9">
    <name type="scientific">Pristionchus mayeri</name>
    <dbReference type="NCBI Taxonomy" id="1317129"/>
    <lineage>
        <taxon>Eukaryota</taxon>
        <taxon>Metazoa</taxon>
        <taxon>Ecdysozoa</taxon>
        <taxon>Nematoda</taxon>
        <taxon>Chromadorea</taxon>
        <taxon>Rhabditida</taxon>
        <taxon>Rhabditina</taxon>
        <taxon>Diplogasteromorpha</taxon>
        <taxon>Diplogasteroidea</taxon>
        <taxon>Neodiplogasteridae</taxon>
        <taxon>Pristionchus</taxon>
    </lineage>
</organism>
<dbReference type="CDD" id="cd03784">
    <property type="entry name" value="GT1_Gtf-like"/>
    <property type="match status" value="1"/>
</dbReference>
<keyword evidence="2 6" id="KW-0328">Glycosyltransferase</keyword>
<feature type="signal peptide" evidence="7">
    <location>
        <begin position="1"/>
        <end position="25"/>
    </location>
</feature>
<protein>
    <recommendedName>
        <fullName evidence="7">UDP-glucuronosyltransferase</fullName>
        <ecNumber evidence="7">2.4.1.17</ecNumber>
    </recommendedName>
</protein>
<evidence type="ECO:0000256" key="4">
    <source>
        <dbReference type="ARBA" id="ARBA00022729"/>
    </source>
</evidence>
<evidence type="ECO:0000256" key="5">
    <source>
        <dbReference type="ARBA" id="ARBA00047475"/>
    </source>
</evidence>
<gene>
    <name evidence="8" type="ORF">PMAYCL1PPCAC_32453</name>
</gene>
<dbReference type="InterPro" id="IPR002213">
    <property type="entry name" value="UDP_glucos_trans"/>
</dbReference>
<dbReference type="GO" id="GO:0015020">
    <property type="term" value="F:glucuronosyltransferase activity"/>
    <property type="evidence" value="ECO:0007669"/>
    <property type="project" value="UniProtKB-EC"/>
</dbReference>
<keyword evidence="9" id="KW-1185">Reference proteome</keyword>
<keyword evidence="7" id="KW-0472">Membrane</keyword>
<dbReference type="Gene3D" id="3.40.50.2000">
    <property type="entry name" value="Glycogen Phosphorylase B"/>
    <property type="match status" value="1"/>
</dbReference>
<dbReference type="GO" id="GO:0016020">
    <property type="term" value="C:membrane"/>
    <property type="evidence" value="ECO:0007669"/>
    <property type="project" value="UniProtKB-SubCell"/>
</dbReference>
<evidence type="ECO:0000256" key="1">
    <source>
        <dbReference type="ARBA" id="ARBA00009995"/>
    </source>
</evidence>
<sequence length="327" mass="37353">MPFAGRLSNALSFLLMDFSLDLILPSIEEPIQRRVPDLPSIKEIMSSNSLVFFNSEPLVDFPKLTSARIIDIGGITVSTGHSPLNKKWSAVLDLRPHTILLSFGTIAKAFGMPEEFKKTIRETFRKFPDVTFIWKYEKPKHKVSEGISNIIESTWVPQRDLLHDPRLSAFITHCGQGSMLESIAVGVPLITIPMIGDHLRNAYQMERRGIGLRLEKTDLANGGKLEHAIMEILRNDSYRKSARKAQKMVADRPFAMKEIFVKNMEFLVNHGPLRQLDHYGRHLNFVQYYLIDVIAFVSFIAILIVTAVALSMRRVLRRALIRKWKQD</sequence>
<comment type="similarity">
    <text evidence="1 6">Belongs to the UDP-glycosyltransferase family.</text>
</comment>
<dbReference type="PROSITE" id="PS00375">
    <property type="entry name" value="UDPGT"/>
    <property type="match status" value="1"/>
</dbReference>
<dbReference type="EC" id="2.4.1.17" evidence="7"/>
<evidence type="ECO:0000313" key="9">
    <source>
        <dbReference type="Proteomes" id="UP001328107"/>
    </source>
</evidence>
<keyword evidence="3 6" id="KW-0808">Transferase</keyword>
<dbReference type="PANTHER" id="PTHR48043">
    <property type="entry name" value="EG:EG0003.4 PROTEIN-RELATED"/>
    <property type="match status" value="1"/>
</dbReference>
<comment type="caution">
    <text evidence="8">The sequence shown here is derived from an EMBL/GenBank/DDBJ whole genome shotgun (WGS) entry which is preliminary data.</text>
</comment>
<dbReference type="FunFam" id="3.40.50.2000:FF:000201">
    <property type="entry name" value="UDP-glucuronosyltransferase"/>
    <property type="match status" value="1"/>
</dbReference>
<dbReference type="SUPFAM" id="SSF53756">
    <property type="entry name" value="UDP-Glycosyltransferase/glycogen phosphorylase"/>
    <property type="match status" value="1"/>
</dbReference>
<evidence type="ECO:0000256" key="6">
    <source>
        <dbReference type="RuleBase" id="RU003718"/>
    </source>
</evidence>
<feature type="transmembrane region" description="Helical" evidence="7">
    <location>
        <begin position="288"/>
        <end position="312"/>
    </location>
</feature>
<keyword evidence="7" id="KW-1133">Transmembrane helix</keyword>
<comment type="subcellular location">
    <subcellularLocation>
        <location evidence="7">Membrane</location>
        <topology evidence="7">Single-pass membrane protein</topology>
    </subcellularLocation>
</comment>
<dbReference type="Pfam" id="PF00201">
    <property type="entry name" value="UDPGT"/>
    <property type="match status" value="1"/>
</dbReference>
<evidence type="ECO:0000256" key="7">
    <source>
        <dbReference type="RuleBase" id="RU362059"/>
    </source>
</evidence>
<dbReference type="AlphaFoldDB" id="A0AAN5DFH5"/>
<keyword evidence="4 7" id="KW-0732">Signal</keyword>
<proteinExistence type="inferred from homology"/>
<name>A0AAN5DFH5_9BILA</name>